<organism evidence="3 4">
    <name type="scientific">Flagellimonas abyssi</name>
    <dbReference type="NCBI Taxonomy" id="2864871"/>
    <lineage>
        <taxon>Bacteria</taxon>
        <taxon>Pseudomonadati</taxon>
        <taxon>Bacteroidota</taxon>
        <taxon>Flavobacteriia</taxon>
        <taxon>Flavobacteriales</taxon>
        <taxon>Flavobacteriaceae</taxon>
        <taxon>Flagellimonas</taxon>
    </lineage>
</organism>
<dbReference type="Pfam" id="PF13523">
    <property type="entry name" value="Acetyltransf_8"/>
    <property type="match status" value="1"/>
</dbReference>
<proteinExistence type="predicted"/>
<keyword evidence="4" id="KW-1185">Reference proteome</keyword>
<sequence>MKLRTASIQDLDLVQYWDTKQHVIDCDPDDDWDWEKELNQNPEWREQLIAEVNGESIGFIQIIDPLLEETHYWGEVEPNKRAIDIWIGEEHNLNKGYGTKMMNLAIEKCFENELVDGILIDPLKSNTKAQRFYERLGFEFVEERDFDGTTCIVYELKRIKPAGNNVYKK</sequence>
<dbReference type="RefSeq" id="WP_220112196.1">
    <property type="nucleotide sequence ID" value="NZ_JAHZSV010000001.1"/>
</dbReference>
<dbReference type="InterPro" id="IPR016181">
    <property type="entry name" value="Acyl_CoA_acyltransferase"/>
</dbReference>
<keyword evidence="1" id="KW-0046">Antibiotic resistance</keyword>
<dbReference type="EMBL" id="JAHZSV010000001">
    <property type="protein sequence ID" value="MBW8198474.1"/>
    <property type="molecule type" value="Genomic_DNA"/>
</dbReference>
<dbReference type="SUPFAM" id="SSF55729">
    <property type="entry name" value="Acyl-CoA N-acyltransferases (Nat)"/>
    <property type="match status" value="1"/>
</dbReference>
<comment type="caution">
    <text evidence="3">The sequence shown here is derived from an EMBL/GenBank/DDBJ whole genome shotgun (WGS) entry which is preliminary data.</text>
</comment>
<evidence type="ECO:0000313" key="3">
    <source>
        <dbReference type="EMBL" id="MBW8198474.1"/>
    </source>
</evidence>
<reference evidence="3 4" key="1">
    <citation type="submission" date="2021-08" db="EMBL/GenBank/DDBJ databases">
        <title>Muricauda profundi sp. nov., a marine bacterium isolated from deep seawater of the Mariana Trench.</title>
        <authorList>
            <person name="Wei Y."/>
        </authorList>
    </citation>
    <scope>NUCLEOTIDE SEQUENCE [LARGE SCALE GENOMIC DNA]</scope>
    <source>
        <strain evidence="3 4">W52</strain>
    </source>
</reference>
<evidence type="ECO:0000313" key="4">
    <source>
        <dbReference type="Proteomes" id="UP001196136"/>
    </source>
</evidence>
<dbReference type="Proteomes" id="UP001196136">
    <property type="component" value="Unassembled WGS sequence"/>
</dbReference>
<protein>
    <submittedName>
        <fullName evidence="3">Acetyltransferase</fullName>
    </submittedName>
</protein>
<evidence type="ECO:0000259" key="2">
    <source>
        <dbReference type="PROSITE" id="PS51186"/>
    </source>
</evidence>
<dbReference type="Gene3D" id="3.40.630.30">
    <property type="match status" value="1"/>
</dbReference>
<dbReference type="CDD" id="cd04301">
    <property type="entry name" value="NAT_SF"/>
    <property type="match status" value="1"/>
</dbReference>
<dbReference type="PROSITE" id="PS51186">
    <property type="entry name" value="GNAT"/>
    <property type="match status" value="1"/>
</dbReference>
<feature type="domain" description="N-acetyltransferase" evidence="2">
    <location>
        <begin position="1"/>
        <end position="160"/>
    </location>
</feature>
<dbReference type="PANTHER" id="PTHR31438:SF1">
    <property type="entry name" value="LYSINE N-ACYLTRANSFERASE C17G9.06C-RELATED"/>
    <property type="match status" value="1"/>
</dbReference>
<evidence type="ECO:0000256" key="1">
    <source>
        <dbReference type="ARBA" id="ARBA00023251"/>
    </source>
</evidence>
<accession>A0ABS7ELL3</accession>
<gene>
    <name evidence="3" type="ORF">K1F36_01435</name>
</gene>
<dbReference type="PANTHER" id="PTHR31438">
    <property type="entry name" value="LYSINE N-ACYLTRANSFERASE C17G9.06C-RELATED"/>
    <property type="match status" value="1"/>
</dbReference>
<name>A0ABS7ELL3_9FLAO</name>
<dbReference type="InterPro" id="IPR000182">
    <property type="entry name" value="GNAT_dom"/>
</dbReference>